<sequence length="440" mass="49209">MRAHYFLGTCLGALLCVVNATTSHAASLETELSNMLVEHPQLKAATKTTKGAEEEIEVQQSANLPTVAFTGDYGYEWITNPTERANSDGKNDSSLMRSVAGVKVTQNLFDGFATDSAIRSATLTKEETEKGEESTRQNLLIEGITVYLEVLKQARRIEYARENEANIKTQMELEDERVRRGSGIGIDVLNAKSRLQTAKDTRVGYEGDLARAADQFMQVFGHAPDIAAMLDPNPPMNLLPTSLDEAVQLALKQNPNLQKADLTSEIANENKRGIYAEYMPSVDLVGSMNFEENKNATIGVRRDYSVLVEANWDLFSGFSTEYAMKKATFDYAASKSTYDYTSRKTIEATRQAWHTLETNQERLALKENDVILKEEIFLDTRKQRENGAEGVDVLNVLDREKEVYETKIKYAELFYDHRLAIYTVLYTTGQLTPDVLGLGS</sequence>
<comment type="caution">
    <text evidence="9">The sequence shown here is derived from an EMBL/GenBank/DDBJ whole genome shotgun (WGS) entry which is preliminary data.</text>
</comment>
<organism evidence="9 10">
    <name type="scientific">Terasakiella brassicae</name>
    <dbReference type="NCBI Taxonomy" id="1634917"/>
    <lineage>
        <taxon>Bacteria</taxon>
        <taxon>Pseudomonadati</taxon>
        <taxon>Pseudomonadota</taxon>
        <taxon>Alphaproteobacteria</taxon>
        <taxon>Rhodospirillales</taxon>
        <taxon>Terasakiellaceae</taxon>
        <taxon>Terasakiella</taxon>
    </lineage>
</organism>
<dbReference type="Gene3D" id="1.20.1600.10">
    <property type="entry name" value="Outer membrane efflux proteins (OEP)"/>
    <property type="match status" value="1"/>
</dbReference>
<evidence type="ECO:0000256" key="2">
    <source>
        <dbReference type="ARBA" id="ARBA00007613"/>
    </source>
</evidence>
<dbReference type="InterPro" id="IPR010130">
    <property type="entry name" value="T1SS_OMP_TolC"/>
</dbReference>
<keyword evidence="3" id="KW-0813">Transport</keyword>
<evidence type="ECO:0000256" key="5">
    <source>
        <dbReference type="ARBA" id="ARBA00022692"/>
    </source>
</evidence>
<dbReference type="GO" id="GO:1990281">
    <property type="term" value="C:efflux pump complex"/>
    <property type="evidence" value="ECO:0007669"/>
    <property type="project" value="TreeGrafter"/>
</dbReference>
<evidence type="ECO:0000313" key="9">
    <source>
        <dbReference type="EMBL" id="GGF51397.1"/>
    </source>
</evidence>
<evidence type="ECO:0000313" key="10">
    <source>
        <dbReference type="Proteomes" id="UP000632498"/>
    </source>
</evidence>
<dbReference type="EMBL" id="BMHV01000001">
    <property type="protein sequence ID" value="GGF51397.1"/>
    <property type="molecule type" value="Genomic_DNA"/>
</dbReference>
<dbReference type="RefSeq" id="WP_188659817.1">
    <property type="nucleotide sequence ID" value="NZ_BMHV01000001.1"/>
</dbReference>
<keyword evidence="10" id="KW-1185">Reference proteome</keyword>
<feature type="chain" id="PRO_5037172571" description="Transporter" evidence="8">
    <location>
        <begin position="26"/>
        <end position="440"/>
    </location>
</feature>
<keyword evidence="4" id="KW-1134">Transmembrane beta strand</keyword>
<dbReference type="InterPro" id="IPR051906">
    <property type="entry name" value="TolC-like"/>
</dbReference>
<dbReference type="Pfam" id="PF02321">
    <property type="entry name" value="OEP"/>
    <property type="match status" value="2"/>
</dbReference>
<gene>
    <name evidence="9" type="ORF">GCM10011332_00740</name>
</gene>
<dbReference type="PANTHER" id="PTHR30026:SF20">
    <property type="entry name" value="OUTER MEMBRANE PROTEIN TOLC"/>
    <property type="match status" value="1"/>
</dbReference>
<comment type="subcellular location">
    <subcellularLocation>
        <location evidence="1">Cell outer membrane</location>
    </subcellularLocation>
</comment>
<evidence type="ECO:0008006" key="11">
    <source>
        <dbReference type="Google" id="ProtNLM"/>
    </source>
</evidence>
<comment type="similarity">
    <text evidence="2">Belongs to the outer membrane factor (OMF) (TC 1.B.17) family.</text>
</comment>
<keyword evidence="6" id="KW-0472">Membrane</keyword>
<keyword evidence="7" id="KW-0998">Cell outer membrane</keyword>
<evidence type="ECO:0000256" key="3">
    <source>
        <dbReference type="ARBA" id="ARBA00022448"/>
    </source>
</evidence>
<evidence type="ECO:0000256" key="4">
    <source>
        <dbReference type="ARBA" id="ARBA00022452"/>
    </source>
</evidence>
<dbReference type="Proteomes" id="UP000632498">
    <property type="component" value="Unassembled WGS sequence"/>
</dbReference>
<dbReference type="GO" id="GO:0015562">
    <property type="term" value="F:efflux transmembrane transporter activity"/>
    <property type="evidence" value="ECO:0007669"/>
    <property type="project" value="InterPro"/>
</dbReference>
<dbReference type="InterPro" id="IPR003423">
    <property type="entry name" value="OMP_efflux"/>
</dbReference>
<dbReference type="AlphaFoldDB" id="A0A917F454"/>
<reference evidence="9" key="2">
    <citation type="submission" date="2020-09" db="EMBL/GenBank/DDBJ databases">
        <authorList>
            <person name="Sun Q."/>
            <person name="Zhou Y."/>
        </authorList>
    </citation>
    <scope>NUCLEOTIDE SEQUENCE</scope>
    <source>
        <strain evidence="9">CGMCC 1.15254</strain>
    </source>
</reference>
<name>A0A917F454_9PROT</name>
<evidence type="ECO:0000256" key="1">
    <source>
        <dbReference type="ARBA" id="ARBA00004442"/>
    </source>
</evidence>
<dbReference type="GO" id="GO:0015288">
    <property type="term" value="F:porin activity"/>
    <property type="evidence" value="ECO:0007669"/>
    <property type="project" value="TreeGrafter"/>
</dbReference>
<protein>
    <recommendedName>
        <fullName evidence="11">Transporter</fullName>
    </recommendedName>
</protein>
<evidence type="ECO:0000256" key="6">
    <source>
        <dbReference type="ARBA" id="ARBA00023136"/>
    </source>
</evidence>
<keyword evidence="5" id="KW-0812">Transmembrane</keyword>
<accession>A0A917F454</accession>
<dbReference type="GO" id="GO:0009279">
    <property type="term" value="C:cell outer membrane"/>
    <property type="evidence" value="ECO:0007669"/>
    <property type="project" value="UniProtKB-SubCell"/>
</dbReference>
<dbReference type="NCBIfam" id="TIGR01844">
    <property type="entry name" value="type_I_sec_TolC"/>
    <property type="match status" value="1"/>
</dbReference>
<proteinExistence type="inferred from homology"/>
<feature type="signal peptide" evidence="8">
    <location>
        <begin position="1"/>
        <end position="25"/>
    </location>
</feature>
<evidence type="ECO:0000256" key="7">
    <source>
        <dbReference type="ARBA" id="ARBA00023237"/>
    </source>
</evidence>
<keyword evidence="8" id="KW-0732">Signal</keyword>
<dbReference type="SUPFAM" id="SSF56954">
    <property type="entry name" value="Outer membrane efflux proteins (OEP)"/>
    <property type="match status" value="1"/>
</dbReference>
<reference evidence="9" key="1">
    <citation type="journal article" date="2014" name="Int. J. Syst. Evol. Microbiol.">
        <title>Complete genome sequence of Corynebacterium casei LMG S-19264T (=DSM 44701T), isolated from a smear-ripened cheese.</title>
        <authorList>
            <consortium name="US DOE Joint Genome Institute (JGI-PGF)"/>
            <person name="Walter F."/>
            <person name="Albersmeier A."/>
            <person name="Kalinowski J."/>
            <person name="Ruckert C."/>
        </authorList>
    </citation>
    <scope>NUCLEOTIDE SEQUENCE</scope>
    <source>
        <strain evidence="9">CGMCC 1.15254</strain>
    </source>
</reference>
<evidence type="ECO:0000256" key="8">
    <source>
        <dbReference type="SAM" id="SignalP"/>
    </source>
</evidence>
<dbReference type="PANTHER" id="PTHR30026">
    <property type="entry name" value="OUTER MEMBRANE PROTEIN TOLC"/>
    <property type="match status" value="1"/>
</dbReference>